<keyword evidence="3 4" id="KW-0975">Bacterial flagellum</keyword>
<feature type="domain" description="Flagellin N-terminal" evidence="6">
    <location>
        <begin position="3"/>
        <end position="134"/>
    </location>
</feature>
<dbReference type="Pfam" id="PF00669">
    <property type="entry name" value="Flagellin_N"/>
    <property type="match status" value="1"/>
</dbReference>
<dbReference type="Gene3D" id="6.10.10.10">
    <property type="entry name" value="Flagellar export chaperone, C-terminal domain"/>
    <property type="match status" value="1"/>
</dbReference>
<protein>
    <recommendedName>
        <fullName evidence="2 4">Flagellin</fullName>
    </recommendedName>
</protein>
<keyword evidence="9" id="KW-1185">Reference proteome</keyword>
<evidence type="ECO:0000256" key="3">
    <source>
        <dbReference type="ARBA" id="ARBA00023143"/>
    </source>
</evidence>
<keyword evidence="4" id="KW-0964">Secreted</keyword>
<evidence type="ECO:0000313" key="8">
    <source>
        <dbReference type="EMBL" id="MDQ0157096.1"/>
    </source>
</evidence>
<dbReference type="Gene3D" id="1.20.1330.10">
    <property type="entry name" value="f41 fragment of flagellin, N-terminal domain"/>
    <property type="match status" value="2"/>
</dbReference>
<evidence type="ECO:0000256" key="4">
    <source>
        <dbReference type="RuleBase" id="RU362073"/>
    </source>
</evidence>
<dbReference type="PANTHER" id="PTHR42792:SF2">
    <property type="entry name" value="FLAGELLIN"/>
    <property type="match status" value="1"/>
</dbReference>
<evidence type="ECO:0000256" key="5">
    <source>
        <dbReference type="SAM" id="MobiDB-lite"/>
    </source>
</evidence>
<gene>
    <name evidence="8" type="ORF">J2S07_003424</name>
</gene>
<comment type="function">
    <text evidence="4">Flagellin is the subunit protein which polymerizes to form the filaments of bacterial flagella.</text>
</comment>
<dbReference type="InterPro" id="IPR001492">
    <property type="entry name" value="Flagellin"/>
</dbReference>
<comment type="caution">
    <text evidence="8">The sequence shown here is derived from an EMBL/GenBank/DDBJ whole genome shotgun (WGS) entry which is preliminary data.</text>
</comment>
<proteinExistence type="inferred from homology"/>
<evidence type="ECO:0000256" key="2">
    <source>
        <dbReference type="ARBA" id="ARBA00020110"/>
    </source>
</evidence>
<evidence type="ECO:0000259" key="6">
    <source>
        <dbReference type="Pfam" id="PF00669"/>
    </source>
</evidence>
<dbReference type="InterPro" id="IPR046358">
    <property type="entry name" value="Flagellin_C"/>
</dbReference>
<feature type="compositionally biased region" description="Low complexity" evidence="5">
    <location>
        <begin position="710"/>
        <end position="727"/>
    </location>
</feature>
<evidence type="ECO:0000313" key="9">
    <source>
        <dbReference type="Proteomes" id="UP001231362"/>
    </source>
</evidence>
<comment type="subcellular location">
    <subcellularLocation>
        <location evidence="4">Secreted</location>
    </subcellularLocation>
    <subcellularLocation>
        <location evidence="4">Bacterial flagellum</location>
    </subcellularLocation>
</comment>
<dbReference type="InterPro" id="IPR042187">
    <property type="entry name" value="Flagellin_C_sub2"/>
</dbReference>
<dbReference type="SUPFAM" id="SSF64518">
    <property type="entry name" value="Phase 1 flagellin"/>
    <property type="match status" value="2"/>
</dbReference>
<evidence type="ECO:0000256" key="1">
    <source>
        <dbReference type="ARBA" id="ARBA00005709"/>
    </source>
</evidence>
<reference evidence="8 9" key="1">
    <citation type="submission" date="2023-07" db="EMBL/GenBank/DDBJ databases">
        <title>Genomic Encyclopedia of Type Strains, Phase IV (KMG-IV): sequencing the most valuable type-strain genomes for metagenomic binning, comparative biology and taxonomic classification.</title>
        <authorList>
            <person name="Goeker M."/>
        </authorList>
    </citation>
    <scope>NUCLEOTIDE SEQUENCE [LARGE SCALE GENOMIC DNA]</scope>
    <source>
        <strain evidence="8 9">DSM 23948</strain>
    </source>
</reference>
<dbReference type="PRINTS" id="PR00207">
    <property type="entry name" value="FLAGELLIN"/>
</dbReference>
<sequence>MYIRHNLQGLKLMNESNKQIKNVNKANERLASGLRINRAADDAAGLSISEGMRAQIRALARATQNAKEAESLVLTTDGVLGEITDTIQRMRELSVQALSDTLTDQDRQSIQKEFSHLQEAINEMVGDSNWNTKPVIEQHSPAYAQLEGNRIFPEPIKIVDGYNNDLEIVVDGFPKKITIPEGIYDVNEIADAIDNELIRFTPPIIVDVTENQTLSLQTEEVSSIDSIKGGAAFLFYEYTIGNPPGMIIGTTNFQDGQKLTILPGKNDKLSFYAGASKQYTITFPPQSFSKEELIDYINQDLASKGEDNVKAIPYGTNNIAITSDKYVITGLSGNMIEIDGITSIIYDIAKQGSVSKSSAYYYGRANLTTGVTIKRGENDRLRLQANDDPSYYTINLLKDGEDEVTLTGAEVKNRLEEAFSDLDIDIRVSLSAGRLNLNSNLYGSISKIQVDSTSSAHDVLFNQNNVHYYNLDIYPGTTTTAKVEGNYGLTDNTTIDQTNNKLVVTIDNTKYTVNLGQKTYTKDELIAELNNQFATAGMKITASFNQGSNGKSSLVLTHKEQGQGSIYVGRTAENTAYDTLFGGTEILQPYFTGGTTGAPQYPPEGEIGDVIIPTTPATAQGRVDLLSGMTITDDNHTFTFTLNGNPTAITLANGNYNAQGFIDEVNRHLDQSVVTASLKDGRYLLLSTKAEGSGQAFQAASGPGLERESLNISNSLSGSGGKTSSSVTGRYEIPSNFTIDGTNDELLFTYSENGVNYDIAVRVTHGDFAGIQDLLTELNEQLSNAFQAKGIPDNQVIASASGRSIKLTTKNSGNYQLSSFSGDFFREAMQRYDYVSPGYGVSQGSSYKTDSYIVGRETIVDKEIIINPNVNDRLTFDLYKNGAKATFDLSLPPGKYNATEIVSQLNNQLKEALTDKGFPNDTLLFQIGGIDSGTNVDDNGKLVLKYHFVEDGRNDTGTYRIDGVRGSAAYTIFYRAQGEPAPSYTVGIVDLSQGTKIKEGVNDTFVVSVDGVQKTMILPPGEYVADDLLGMLNSQLKSSGSGLIASYYEGRLKLSSEEFGQISIDSIQGNARGTLFFEMAERKEDPDPKIQVGANAGQAMTLDKTRLSLNLLRINTVMVHTRQHAEKALVRLDEALQKTVSERSKMGAYQNRLSSIINGNEQYHENIIGAESRIRDANMANEVMNKAKSEMLLQVSQTLFSQASHQPQTVLELLK</sequence>
<dbReference type="Pfam" id="PF00700">
    <property type="entry name" value="Flagellin_C"/>
    <property type="match status" value="1"/>
</dbReference>
<feature type="domain" description="Flagellin C-terminal" evidence="7">
    <location>
        <begin position="1132"/>
        <end position="1214"/>
    </location>
</feature>
<name>A0ABT9V827_9BACL</name>
<organism evidence="8 9">
    <name type="scientific">Anoxybacillus andreesenii</name>
    <dbReference type="NCBI Taxonomy" id="1325932"/>
    <lineage>
        <taxon>Bacteria</taxon>
        <taxon>Bacillati</taxon>
        <taxon>Bacillota</taxon>
        <taxon>Bacilli</taxon>
        <taxon>Bacillales</taxon>
        <taxon>Anoxybacillaceae</taxon>
        <taxon>Anoxybacillus</taxon>
    </lineage>
</organism>
<evidence type="ECO:0000259" key="7">
    <source>
        <dbReference type="Pfam" id="PF00700"/>
    </source>
</evidence>
<comment type="similarity">
    <text evidence="1 4">Belongs to the bacterial flagellin family.</text>
</comment>
<dbReference type="InterPro" id="IPR001029">
    <property type="entry name" value="Flagellin_N"/>
</dbReference>
<feature type="region of interest" description="Disordered" evidence="5">
    <location>
        <begin position="696"/>
        <end position="727"/>
    </location>
</feature>
<accession>A0ABT9V827</accession>
<dbReference type="RefSeq" id="WP_307151569.1">
    <property type="nucleotide sequence ID" value="NZ_JAUSTU010000020.1"/>
</dbReference>
<dbReference type="PANTHER" id="PTHR42792">
    <property type="entry name" value="FLAGELLIN"/>
    <property type="match status" value="1"/>
</dbReference>
<dbReference type="Proteomes" id="UP001231362">
    <property type="component" value="Unassembled WGS sequence"/>
</dbReference>
<dbReference type="EMBL" id="JAUSTU010000020">
    <property type="protein sequence ID" value="MDQ0157096.1"/>
    <property type="molecule type" value="Genomic_DNA"/>
</dbReference>